<evidence type="ECO:0000313" key="2">
    <source>
        <dbReference type="Proteomes" id="UP000827092"/>
    </source>
</evidence>
<sequence length="83" mass="9903">MNKHGCINHNRLFTVNLTPPPFLWKKRTFIPLSVIVDDQKTKTWNVLRTLFVVVVVESWLFYDFHLEFLIRYCMVAVRPVNVP</sequence>
<comment type="caution">
    <text evidence="1">The sequence shown here is derived from an EMBL/GenBank/DDBJ whole genome shotgun (WGS) entry which is preliminary data.</text>
</comment>
<reference evidence="1 2" key="1">
    <citation type="journal article" date="2022" name="Nat. Ecol. Evol.">
        <title>A masculinizing supergene underlies an exaggerated male reproductive morph in a spider.</title>
        <authorList>
            <person name="Hendrickx F."/>
            <person name="De Corte Z."/>
            <person name="Sonet G."/>
            <person name="Van Belleghem S.M."/>
            <person name="Kostlbacher S."/>
            <person name="Vangestel C."/>
        </authorList>
    </citation>
    <scope>NUCLEOTIDE SEQUENCE [LARGE SCALE GENOMIC DNA]</scope>
    <source>
        <strain evidence="1">W744_W776</strain>
    </source>
</reference>
<accession>A0AAV6U4Y5</accession>
<organism evidence="1 2">
    <name type="scientific">Oedothorax gibbosus</name>
    <dbReference type="NCBI Taxonomy" id="931172"/>
    <lineage>
        <taxon>Eukaryota</taxon>
        <taxon>Metazoa</taxon>
        <taxon>Ecdysozoa</taxon>
        <taxon>Arthropoda</taxon>
        <taxon>Chelicerata</taxon>
        <taxon>Arachnida</taxon>
        <taxon>Araneae</taxon>
        <taxon>Araneomorphae</taxon>
        <taxon>Entelegynae</taxon>
        <taxon>Araneoidea</taxon>
        <taxon>Linyphiidae</taxon>
        <taxon>Erigoninae</taxon>
        <taxon>Oedothorax</taxon>
    </lineage>
</organism>
<protein>
    <submittedName>
        <fullName evidence="1">Uncharacterized protein</fullName>
    </submittedName>
</protein>
<dbReference type="Proteomes" id="UP000827092">
    <property type="component" value="Unassembled WGS sequence"/>
</dbReference>
<name>A0AAV6U4Y5_9ARAC</name>
<keyword evidence="2" id="KW-1185">Reference proteome</keyword>
<proteinExistence type="predicted"/>
<gene>
    <name evidence="1" type="ORF">JTE90_024910</name>
</gene>
<dbReference type="EMBL" id="JAFNEN010000658">
    <property type="protein sequence ID" value="KAG8178938.1"/>
    <property type="molecule type" value="Genomic_DNA"/>
</dbReference>
<dbReference type="AlphaFoldDB" id="A0AAV6U4Y5"/>
<evidence type="ECO:0000313" key="1">
    <source>
        <dbReference type="EMBL" id="KAG8178938.1"/>
    </source>
</evidence>